<reference evidence="1" key="1">
    <citation type="submission" date="2018-05" db="EMBL/GenBank/DDBJ databases">
        <authorList>
            <person name="Lanie J.A."/>
            <person name="Ng W.-L."/>
            <person name="Kazmierczak K.M."/>
            <person name="Andrzejewski T.M."/>
            <person name="Davidsen T.M."/>
            <person name="Wayne K.J."/>
            <person name="Tettelin H."/>
            <person name="Glass J.I."/>
            <person name="Rusch D."/>
            <person name="Podicherti R."/>
            <person name="Tsui H.-C.T."/>
            <person name="Winkler M.E."/>
        </authorList>
    </citation>
    <scope>NUCLEOTIDE SEQUENCE</scope>
</reference>
<dbReference type="AlphaFoldDB" id="A0A383A4C2"/>
<evidence type="ECO:0000313" key="1">
    <source>
        <dbReference type="EMBL" id="SVE01848.1"/>
    </source>
</evidence>
<organism evidence="1">
    <name type="scientific">marine metagenome</name>
    <dbReference type="NCBI Taxonomy" id="408172"/>
    <lineage>
        <taxon>unclassified sequences</taxon>
        <taxon>metagenomes</taxon>
        <taxon>ecological metagenomes</taxon>
    </lineage>
</organism>
<feature type="non-terminal residue" evidence="1">
    <location>
        <position position="83"/>
    </location>
</feature>
<gene>
    <name evidence="1" type="ORF">METZ01_LOCUS454702</name>
</gene>
<accession>A0A383A4C2</accession>
<protein>
    <submittedName>
        <fullName evidence="1">Uncharacterized protein</fullName>
    </submittedName>
</protein>
<name>A0A383A4C2_9ZZZZ</name>
<sequence length="83" mass="8889">MKITEFTYRGPDSEDQSLSFDCKGTVENASDFPVEMIKTSACLVNSDGVCVGGSSDDEIDTFIDPKESSEIDISTGWNIPSAG</sequence>
<proteinExistence type="predicted"/>
<dbReference type="EMBL" id="UINC01188565">
    <property type="protein sequence ID" value="SVE01848.1"/>
    <property type="molecule type" value="Genomic_DNA"/>
</dbReference>